<keyword evidence="1" id="KW-0472">Membrane</keyword>
<protein>
    <submittedName>
        <fullName evidence="3">HPP family protein</fullName>
    </submittedName>
</protein>
<dbReference type="Proteomes" id="UP001596398">
    <property type="component" value="Unassembled WGS sequence"/>
</dbReference>
<evidence type="ECO:0000259" key="2">
    <source>
        <dbReference type="Pfam" id="PF04982"/>
    </source>
</evidence>
<evidence type="ECO:0000313" key="3">
    <source>
        <dbReference type="EMBL" id="MFC7234549.1"/>
    </source>
</evidence>
<evidence type="ECO:0000256" key="1">
    <source>
        <dbReference type="SAM" id="Phobius"/>
    </source>
</evidence>
<feature type="transmembrane region" description="Helical" evidence="1">
    <location>
        <begin position="91"/>
        <end position="111"/>
    </location>
</feature>
<keyword evidence="1" id="KW-0812">Transmembrane</keyword>
<name>A0ABD5ZMZ8_9EURY</name>
<dbReference type="EMBL" id="JBHTAP010000001">
    <property type="protein sequence ID" value="MFC7234549.1"/>
    <property type="molecule type" value="Genomic_DNA"/>
</dbReference>
<feature type="transmembrane region" description="Helical" evidence="1">
    <location>
        <begin position="123"/>
        <end position="149"/>
    </location>
</feature>
<accession>A0ABD5ZMZ8</accession>
<keyword evidence="1" id="KW-1133">Transmembrane helix</keyword>
<feature type="domain" description="HPP transmembrane region" evidence="2">
    <location>
        <begin position="12"/>
        <end position="147"/>
    </location>
</feature>
<sequence>MSRTLPATARVVALLSGLAAVAWATGRPFVFPSLGPSAYALAVNPDAATNTPRRVLGGHAIGVAAGFLAYHALAGGAVLTESLAPLSAAGAGLALSSLAAVALTTAGMLATDLRHAPACATTLIVALGLLATPVEAGIVVVAVLALVTVDALLPRQESSNGSSSS</sequence>
<comment type="caution">
    <text evidence="3">The sequence shown here is derived from an EMBL/GenBank/DDBJ whole genome shotgun (WGS) entry which is preliminary data.</text>
</comment>
<dbReference type="Pfam" id="PF04982">
    <property type="entry name" value="TM_HPP"/>
    <property type="match status" value="1"/>
</dbReference>
<keyword evidence="4" id="KW-1185">Reference proteome</keyword>
<proteinExistence type="predicted"/>
<reference evidence="3 4" key="1">
    <citation type="journal article" date="2019" name="Int. J. Syst. Evol. Microbiol.">
        <title>The Global Catalogue of Microorganisms (GCM) 10K type strain sequencing project: providing services to taxonomists for standard genome sequencing and annotation.</title>
        <authorList>
            <consortium name="The Broad Institute Genomics Platform"/>
            <consortium name="The Broad Institute Genome Sequencing Center for Infectious Disease"/>
            <person name="Wu L."/>
            <person name="Ma J."/>
        </authorList>
    </citation>
    <scope>NUCLEOTIDE SEQUENCE [LARGE SCALE GENOMIC DNA]</scope>
    <source>
        <strain evidence="3 4">DT85</strain>
    </source>
</reference>
<dbReference type="RefSeq" id="WP_276235557.1">
    <property type="nucleotide sequence ID" value="NZ_CP119802.1"/>
</dbReference>
<organism evidence="3 4">
    <name type="scientific">Halosegnis marinus</name>
    <dbReference type="NCBI Taxonomy" id="3034023"/>
    <lineage>
        <taxon>Archaea</taxon>
        <taxon>Methanobacteriati</taxon>
        <taxon>Methanobacteriota</taxon>
        <taxon>Stenosarchaea group</taxon>
        <taxon>Halobacteria</taxon>
        <taxon>Halobacteriales</taxon>
        <taxon>Natronomonadaceae</taxon>
        <taxon>Halosegnis</taxon>
    </lineage>
</organism>
<dbReference type="InterPro" id="IPR058581">
    <property type="entry name" value="TM_HPP"/>
</dbReference>
<gene>
    <name evidence="3" type="ORF">ACFQJ4_04370</name>
</gene>
<dbReference type="GeneID" id="79266217"/>
<feature type="transmembrane region" description="Helical" evidence="1">
    <location>
        <begin position="56"/>
        <end position="79"/>
    </location>
</feature>
<dbReference type="AlphaFoldDB" id="A0ABD5ZMZ8"/>
<evidence type="ECO:0000313" key="4">
    <source>
        <dbReference type="Proteomes" id="UP001596398"/>
    </source>
</evidence>